<feature type="non-terminal residue" evidence="1">
    <location>
        <position position="1"/>
    </location>
</feature>
<dbReference type="Gene3D" id="3.10.10.10">
    <property type="entry name" value="HIV Type 1 Reverse Transcriptase, subunit A, domain 1"/>
    <property type="match status" value="1"/>
</dbReference>
<comment type="caution">
    <text evidence="1">The sequence shown here is derived from an EMBL/GenBank/DDBJ whole genome shotgun (WGS) entry which is preliminary data.</text>
</comment>
<name>A0A7J6KKT0_PERCH</name>
<organism evidence="1 2">
    <name type="scientific">Perkinsus chesapeaki</name>
    <name type="common">Clam parasite</name>
    <name type="synonym">Perkinsus andrewsi</name>
    <dbReference type="NCBI Taxonomy" id="330153"/>
    <lineage>
        <taxon>Eukaryota</taxon>
        <taxon>Sar</taxon>
        <taxon>Alveolata</taxon>
        <taxon>Perkinsozoa</taxon>
        <taxon>Perkinsea</taxon>
        <taxon>Perkinsida</taxon>
        <taxon>Perkinsidae</taxon>
        <taxon>Perkinsus</taxon>
    </lineage>
</organism>
<evidence type="ECO:0000313" key="1">
    <source>
        <dbReference type="EMBL" id="KAF4647600.1"/>
    </source>
</evidence>
<gene>
    <name evidence="1" type="ORF">FOL47_004378</name>
</gene>
<dbReference type="Proteomes" id="UP000591131">
    <property type="component" value="Unassembled WGS sequence"/>
</dbReference>
<proteinExistence type="predicted"/>
<reference evidence="1 2" key="1">
    <citation type="submission" date="2020-04" db="EMBL/GenBank/DDBJ databases">
        <title>Perkinsus chesapeaki whole genome sequence.</title>
        <authorList>
            <person name="Bogema D.R."/>
        </authorList>
    </citation>
    <scope>NUCLEOTIDE SEQUENCE [LARGE SCALE GENOMIC DNA]</scope>
    <source>
        <strain evidence="1">ATCC PRA-425</strain>
    </source>
</reference>
<feature type="non-terminal residue" evidence="1">
    <location>
        <position position="271"/>
    </location>
</feature>
<dbReference type="AlphaFoldDB" id="A0A7J6KKT0"/>
<dbReference type="EMBL" id="JAAPAO010002499">
    <property type="protein sequence ID" value="KAF4647600.1"/>
    <property type="molecule type" value="Genomic_DNA"/>
</dbReference>
<evidence type="ECO:0000313" key="2">
    <source>
        <dbReference type="Proteomes" id="UP000591131"/>
    </source>
</evidence>
<protein>
    <submittedName>
        <fullName evidence="1">Uncharacterized protein</fullName>
    </submittedName>
</protein>
<accession>A0A7J6KKT0</accession>
<sequence length="271" mass="29839">NGGNDILLIGDAASHALKCLDNAGLTQQCIAGSVQGYAEDYRLELQDGQHKSEHNHLAGSVNYIDVTCSAGDDQQVKPSYPGVGGSSFNVIDSPLLCDILRDSVGDKVVIGTSTGKDGELPECTYLYFELSPGNEQAPLGRLVVRAPWKEEGYLPGECEMRRAFSQAKRAHQSLSPHHQEEVAKKVDDLISRGFISKARVEEDNNPDHIDLPVIDAAMPMFGVWHKGKGKVRLVVDGSYFRKFTSKASPPYDNTHMSLFYNLLSLRSHEYF</sequence>
<keyword evidence="2" id="KW-1185">Reference proteome</keyword>